<evidence type="ECO:0000256" key="3">
    <source>
        <dbReference type="ARBA" id="ARBA00023012"/>
    </source>
</evidence>
<feature type="chain" id="PRO_5045714863" description="Histidine kinase domain-containing protein" evidence="6">
    <location>
        <begin position="19"/>
        <end position="837"/>
    </location>
</feature>
<dbReference type="PROSITE" id="PS50109">
    <property type="entry name" value="HIS_KIN"/>
    <property type="match status" value="1"/>
</dbReference>
<dbReference type="InterPro" id="IPR003594">
    <property type="entry name" value="HATPase_dom"/>
</dbReference>
<keyword evidence="5" id="KW-1133">Transmembrane helix</keyword>
<feature type="transmembrane region" description="Helical" evidence="5">
    <location>
        <begin position="598"/>
        <end position="616"/>
    </location>
</feature>
<comment type="caution">
    <text evidence="8">The sequence shown here is derived from an EMBL/GenBank/DDBJ whole genome shotgun (WGS) entry which is preliminary data.</text>
</comment>
<evidence type="ECO:0000256" key="2">
    <source>
        <dbReference type="ARBA" id="ARBA00022777"/>
    </source>
</evidence>
<protein>
    <recommendedName>
        <fullName evidence="7">Histidine kinase domain-containing protein</fullName>
    </recommendedName>
</protein>
<proteinExistence type="predicted"/>
<evidence type="ECO:0000259" key="7">
    <source>
        <dbReference type="PROSITE" id="PS50109"/>
    </source>
</evidence>
<dbReference type="Proteomes" id="UP001476282">
    <property type="component" value="Unassembled WGS sequence"/>
</dbReference>
<dbReference type="InterPro" id="IPR013320">
    <property type="entry name" value="ConA-like_dom_sf"/>
</dbReference>
<gene>
    <name evidence="8" type="ORF">Hsar01_03822</name>
</gene>
<feature type="signal peptide" evidence="6">
    <location>
        <begin position="1"/>
        <end position="18"/>
    </location>
</feature>
<evidence type="ECO:0000256" key="1">
    <source>
        <dbReference type="ARBA" id="ARBA00022679"/>
    </source>
</evidence>
<evidence type="ECO:0000313" key="8">
    <source>
        <dbReference type="EMBL" id="GAA5484578.1"/>
    </source>
</evidence>
<keyword evidence="5" id="KW-0812">Transmembrane</keyword>
<keyword evidence="2" id="KW-0418">Kinase</keyword>
<keyword evidence="5" id="KW-0472">Membrane</keyword>
<name>A0ABP9UXH4_9BACT</name>
<dbReference type="Pfam" id="PF07730">
    <property type="entry name" value="HisKA_3"/>
    <property type="match status" value="1"/>
</dbReference>
<reference evidence="8 9" key="1">
    <citation type="submission" date="2024-02" db="EMBL/GenBank/DDBJ databases">
        <title>Haloferula sargassicola NBRC 104335.</title>
        <authorList>
            <person name="Ichikawa N."/>
            <person name="Katano-Makiyama Y."/>
            <person name="Hidaka K."/>
        </authorList>
    </citation>
    <scope>NUCLEOTIDE SEQUENCE [LARGE SCALE GENOMIC DNA]</scope>
    <source>
        <strain evidence="8 9">NBRC 104335</strain>
    </source>
</reference>
<feature type="region of interest" description="Disordered" evidence="4">
    <location>
        <begin position="290"/>
        <end position="310"/>
    </location>
</feature>
<sequence>MSLPLCFLLFLIQGIAMAESLLTPYQPDAHTLHLWHLDEAKPPFRDVAAGGTPLLGLHNGARPSQAACLGLGHSVSFHHHVSGTPGQSSLAGAVLTAAPTLAGDKSDNAPAGFRFQGDTGAFTYEALLKFDLLPAESPAIALDILTMDGESDDRVFSFRVEREGFLSFVPLPESGSAGGALASIPTQGPHAINTRDWFHVAVRYTGRPGIPGALQLFWTRIGSGANSAQQIGSGMLTRNLPPTLADFAIGNEARNSTPCNAEAEPFPGLIDEVRLSSVARHPTDFLFVPERDRRPPEASFAEGGNSTEPDRFKLQLTGVNVDGEAIDRDGRDGALLRLKPGLHRLDFDIGVISGARHRQAQLRCQLEGFDEHWQESTLGMSLGFEFLDEQRKAISQAQFNMTGNSLGWGTGISDSNLTDRQAPLFAPEKTRFLKVTLSSGAPDTSGSLALDDLHLVRPDQPDKPLWTNGGFEEGVNVLAPMRAPTGWQRGGEEPAIALVAKGNPSMLLCLLDGDQSRSGKWTAIQSLDPDFVGGRALVVSWREAYNIIPGNQQRATFLNVPAGSYQFRAVGITDDDIPASASLSMPLFVEPHFWQRAWFVPVATALGVSLVAIAIIRHRARRNRRRLREFALQTAVERDRTRIARDMHDDLGTRISVLNVTASLANQYLDKDATKARHQLEKMATAARELVVAMDELVWAVDPAHDDLDGLALQLTRHAQDVFHESEVRYRLDIPSSLPRRTLNSDLRHHISMAVREAFHNILKHAGRCQATMRVSTENNQLLIEIRDDGRGFEHPSTSRGNGLHNIESRLRELGGVTEIESYPAGGTTIHIRCPLP</sequence>
<dbReference type="InterPro" id="IPR011712">
    <property type="entry name" value="Sig_transdc_His_kin_sub3_dim/P"/>
</dbReference>
<accession>A0ABP9UXH4</accession>
<evidence type="ECO:0000256" key="6">
    <source>
        <dbReference type="SAM" id="SignalP"/>
    </source>
</evidence>
<evidence type="ECO:0000256" key="4">
    <source>
        <dbReference type="SAM" id="MobiDB-lite"/>
    </source>
</evidence>
<dbReference type="InterPro" id="IPR050482">
    <property type="entry name" value="Sensor_HK_TwoCompSys"/>
</dbReference>
<organism evidence="8 9">
    <name type="scientific">Haloferula sargassicola</name>
    <dbReference type="NCBI Taxonomy" id="490096"/>
    <lineage>
        <taxon>Bacteria</taxon>
        <taxon>Pseudomonadati</taxon>
        <taxon>Verrucomicrobiota</taxon>
        <taxon>Verrucomicrobiia</taxon>
        <taxon>Verrucomicrobiales</taxon>
        <taxon>Verrucomicrobiaceae</taxon>
        <taxon>Haloferula</taxon>
    </lineage>
</organism>
<dbReference type="Gene3D" id="1.20.5.1930">
    <property type="match status" value="1"/>
</dbReference>
<dbReference type="RefSeq" id="WP_353568682.1">
    <property type="nucleotide sequence ID" value="NZ_BAABRI010000029.1"/>
</dbReference>
<keyword evidence="1" id="KW-0808">Transferase</keyword>
<dbReference type="InterPro" id="IPR036890">
    <property type="entry name" value="HATPase_C_sf"/>
</dbReference>
<evidence type="ECO:0000256" key="5">
    <source>
        <dbReference type="SAM" id="Phobius"/>
    </source>
</evidence>
<dbReference type="InterPro" id="IPR005467">
    <property type="entry name" value="His_kinase_dom"/>
</dbReference>
<dbReference type="Gene3D" id="3.30.565.10">
    <property type="entry name" value="Histidine kinase-like ATPase, C-terminal domain"/>
    <property type="match status" value="1"/>
</dbReference>
<dbReference type="SUPFAM" id="SSF55874">
    <property type="entry name" value="ATPase domain of HSP90 chaperone/DNA topoisomerase II/histidine kinase"/>
    <property type="match status" value="1"/>
</dbReference>
<dbReference type="Pfam" id="PF02518">
    <property type="entry name" value="HATPase_c"/>
    <property type="match status" value="1"/>
</dbReference>
<feature type="domain" description="Histidine kinase" evidence="7">
    <location>
        <begin position="646"/>
        <end position="837"/>
    </location>
</feature>
<keyword evidence="6" id="KW-0732">Signal</keyword>
<dbReference type="CDD" id="cd16917">
    <property type="entry name" value="HATPase_UhpB-NarQ-NarX-like"/>
    <property type="match status" value="1"/>
</dbReference>
<dbReference type="PANTHER" id="PTHR24421">
    <property type="entry name" value="NITRATE/NITRITE SENSOR PROTEIN NARX-RELATED"/>
    <property type="match status" value="1"/>
</dbReference>
<dbReference type="EMBL" id="BAABRI010000029">
    <property type="protein sequence ID" value="GAA5484578.1"/>
    <property type="molecule type" value="Genomic_DNA"/>
</dbReference>
<evidence type="ECO:0000313" key="9">
    <source>
        <dbReference type="Proteomes" id="UP001476282"/>
    </source>
</evidence>
<keyword evidence="9" id="KW-1185">Reference proteome</keyword>
<dbReference type="Gene3D" id="2.60.120.200">
    <property type="match status" value="1"/>
</dbReference>
<keyword evidence="3" id="KW-0902">Two-component regulatory system</keyword>
<dbReference type="SUPFAM" id="SSF49899">
    <property type="entry name" value="Concanavalin A-like lectins/glucanases"/>
    <property type="match status" value="1"/>
</dbReference>